<dbReference type="InterPro" id="IPR050330">
    <property type="entry name" value="Bact_OuterMem_StrucFunc"/>
</dbReference>
<evidence type="ECO:0000313" key="3">
    <source>
        <dbReference type="EMBL" id="KTD65836.1"/>
    </source>
</evidence>
<dbReference type="eggNOG" id="COG2885">
    <property type="taxonomic scope" value="Bacteria"/>
</dbReference>
<comment type="caution">
    <text evidence="3">The sequence shown here is derived from an EMBL/GenBank/DDBJ whole genome shotgun (WGS) entry which is preliminary data.</text>
</comment>
<reference evidence="3 4" key="1">
    <citation type="submission" date="2015-11" db="EMBL/GenBank/DDBJ databases">
        <title>Genomic analysis of 38 Legionella species identifies large and diverse effector repertoires.</title>
        <authorList>
            <person name="Burstein D."/>
            <person name="Amaro F."/>
            <person name="Zusman T."/>
            <person name="Lifshitz Z."/>
            <person name="Cohen O."/>
            <person name="Gilbert J.A."/>
            <person name="Pupko T."/>
            <person name="Shuman H.A."/>
            <person name="Segal G."/>
        </authorList>
    </citation>
    <scope>NUCLEOTIDE SEQUENCE [LARGE SCALE GENOMIC DNA]</scope>
    <source>
        <strain evidence="3 4">ATCC 49655</strain>
    </source>
</reference>
<dbReference type="Gene3D" id="3.30.1330.60">
    <property type="entry name" value="OmpA-like domain"/>
    <property type="match status" value="1"/>
</dbReference>
<dbReference type="STRING" id="1122169.Lsha_0197"/>
<dbReference type="PROSITE" id="PS51123">
    <property type="entry name" value="OMPA_2"/>
    <property type="match status" value="1"/>
</dbReference>
<protein>
    <submittedName>
        <fullName evidence="3">LphA (DotK)</fullName>
    </submittedName>
</protein>
<dbReference type="Pfam" id="PF00691">
    <property type="entry name" value="OmpA"/>
    <property type="match status" value="1"/>
</dbReference>
<name>A0A0W0Z9N9_9GAMM</name>
<keyword evidence="1" id="KW-0472">Membrane</keyword>
<dbReference type="Proteomes" id="UP000054600">
    <property type="component" value="Unassembled WGS sequence"/>
</dbReference>
<dbReference type="InterPro" id="IPR006665">
    <property type="entry name" value="OmpA-like"/>
</dbReference>
<dbReference type="InterPro" id="IPR036737">
    <property type="entry name" value="OmpA-like_sf"/>
</dbReference>
<keyword evidence="4" id="KW-1185">Reference proteome</keyword>
<evidence type="ECO:0000259" key="2">
    <source>
        <dbReference type="PROSITE" id="PS51123"/>
    </source>
</evidence>
<evidence type="ECO:0000313" key="4">
    <source>
        <dbReference type="Proteomes" id="UP000054600"/>
    </source>
</evidence>
<dbReference type="PANTHER" id="PTHR30329:SF21">
    <property type="entry name" value="LIPOPROTEIN YIAD-RELATED"/>
    <property type="match status" value="1"/>
</dbReference>
<proteinExistence type="predicted"/>
<gene>
    <name evidence="3" type="primary">lphA</name>
    <name evidence="3" type="ORF">Lsha_0197</name>
</gene>
<dbReference type="PATRIC" id="fig|1122169.6.peg.218"/>
<dbReference type="PROSITE" id="PS51257">
    <property type="entry name" value="PROKAR_LIPOPROTEIN"/>
    <property type="match status" value="1"/>
</dbReference>
<dbReference type="EMBL" id="LNYW01000009">
    <property type="protein sequence ID" value="KTD65836.1"/>
    <property type="molecule type" value="Genomic_DNA"/>
</dbReference>
<dbReference type="RefSeq" id="WP_018577059.1">
    <property type="nucleotide sequence ID" value="NZ_KB892394.1"/>
</dbReference>
<dbReference type="SUPFAM" id="SSF103088">
    <property type="entry name" value="OmpA-like"/>
    <property type="match status" value="1"/>
</dbReference>
<dbReference type="NCBIfam" id="NF038223">
    <property type="entry name" value="IcmN_DotK_IVB"/>
    <property type="match status" value="1"/>
</dbReference>
<sequence length="190" mass="21236">MKSVLAKYIIISIRIFGLIFLLLVSACHRSENYVPEPEDPKLPCKVEGACDATINKMMTSFNKRGIKVVTIGQDYLISIPANALFEEQSPHLKWASYGLLNQVASFLKQFRKVAINVTSFSSKYVSVQRERALTVARSRVVGEYLWTRGIDSRFIFTQGLGSDKPIVSFIQGGDASPNARVEITFRRAVA</sequence>
<dbReference type="PANTHER" id="PTHR30329">
    <property type="entry name" value="STATOR ELEMENT OF FLAGELLAR MOTOR COMPLEX"/>
    <property type="match status" value="1"/>
</dbReference>
<dbReference type="GO" id="GO:0016020">
    <property type="term" value="C:membrane"/>
    <property type="evidence" value="ECO:0007669"/>
    <property type="project" value="UniProtKB-UniRule"/>
</dbReference>
<accession>A0A0W0Z9N9</accession>
<organism evidence="3 4">
    <name type="scientific">Legionella shakespearei DSM 23087</name>
    <dbReference type="NCBI Taxonomy" id="1122169"/>
    <lineage>
        <taxon>Bacteria</taxon>
        <taxon>Pseudomonadati</taxon>
        <taxon>Pseudomonadota</taxon>
        <taxon>Gammaproteobacteria</taxon>
        <taxon>Legionellales</taxon>
        <taxon>Legionellaceae</taxon>
        <taxon>Legionella</taxon>
    </lineage>
</organism>
<feature type="domain" description="OmpA-like" evidence="2">
    <location>
        <begin position="72"/>
        <end position="189"/>
    </location>
</feature>
<evidence type="ECO:0000256" key="1">
    <source>
        <dbReference type="PROSITE-ProRule" id="PRU00473"/>
    </source>
</evidence>
<dbReference type="AlphaFoldDB" id="A0A0W0Z9N9"/>
<dbReference type="OrthoDB" id="9782229at2"/>